<dbReference type="EnsemblMetazoa" id="MDOA001588-RA">
    <property type="protein sequence ID" value="MDOA001588-PA"/>
    <property type="gene ID" value="MDOA001588"/>
</dbReference>
<dbReference type="Proteomes" id="UP001652621">
    <property type="component" value="Unplaced"/>
</dbReference>
<dbReference type="AlphaFoldDB" id="A0A1I8M613"/>
<reference evidence="5" key="1">
    <citation type="submission" date="2020-05" db="UniProtKB">
        <authorList>
            <consortium name="EnsemblMetazoa"/>
        </authorList>
    </citation>
    <scope>IDENTIFICATION</scope>
    <source>
        <strain evidence="5">Aabys</strain>
    </source>
</reference>
<keyword evidence="3" id="KW-0732">Signal</keyword>
<feature type="chain" id="PRO_5044559887" evidence="3">
    <location>
        <begin position="20"/>
        <end position="107"/>
    </location>
</feature>
<dbReference type="eggNOG" id="ENOG502T9BP">
    <property type="taxonomic scope" value="Eukaryota"/>
</dbReference>
<dbReference type="KEGG" id="mde:101889526"/>
<feature type="domain" description="Single" evidence="4">
    <location>
        <begin position="35"/>
        <end position="103"/>
    </location>
</feature>
<dbReference type="InterPro" id="IPR053308">
    <property type="entry name" value="Vago-like"/>
</dbReference>
<evidence type="ECO:0000256" key="1">
    <source>
        <dbReference type="ARBA" id="ARBA00004613"/>
    </source>
</evidence>
<evidence type="ECO:0000256" key="2">
    <source>
        <dbReference type="ARBA" id="ARBA00022525"/>
    </source>
</evidence>
<accession>A0A1I8M613</accession>
<name>A0A1I8M613_MUSDO</name>
<gene>
    <name evidence="5" type="primary">101889526</name>
    <name evidence="7" type="synonym">LOC101889526</name>
</gene>
<dbReference type="OrthoDB" id="7886177at2759"/>
<dbReference type="PANTHER" id="PTHR39957:SF1">
    <property type="entry name" value="AT09846P1-RELATED"/>
    <property type="match status" value="1"/>
</dbReference>
<dbReference type="RefSeq" id="XP_005180761.1">
    <property type="nucleotide sequence ID" value="XM_005180704.3"/>
</dbReference>
<evidence type="ECO:0000313" key="6">
    <source>
        <dbReference type="Proteomes" id="UP001652621"/>
    </source>
</evidence>
<dbReference type="VEuPathDB" id="VectorBase:MDOMA2_001475"/>
<dbReference type="InterPro" id="IPR029277">
    <property type="entry name" value="SVWC_dom"/>
</dbReference>
<keyword evidence="6" id="KW-1185">Reference proteome</keyword>
<evidence type="ECO:0000313" key="7">
    <source>
        <dbReference type="RefSeq" id="XP_005180761.1"/>
    </source>
</evidence>
<dbReference type="GeneID" id="101889526"/>
<evidence type="ECO:0000259" key="4">
    <source>
        <dbReference type="SMART" id="SM01318"/>
    </source>
</evidence>
<keyword evidence="2" id="KW-0964">Secreted</keyword>
<dbReference type="SMART" id="SM01318">
    <property type="entry name" value="SVWC"/>
    <property type="match status" value="1"/>
</dbReference>
<evidence type="ECO:0000256" key="3">
    <source>
        <dbReference type="SAM" id="SignalP"/>
    </source>
</evidence>
<dbReference type="GO" id="GO:0005576">
    <property type="term" value="C:extracellular region"/>
    <property type="evidence" value="ECO:0007669"/>
    <property type="project" value="UniProtKB-SubCell"/>
</dbReference>
<organism evidence="5">
    <name type="scientific">Musca domestica</name>
    <name type="common">House fly</name>
    <dbReference type="NCBI Taxonomy" id="7370"/>
    <lineage>
        <taxon>Eukaryota</taxon>
        <taxon>Metazoa</taxon>
        <taxon>Ecdysozoa</taxon>
        <taxon>Arthropoda</taxon>
        <taxon>Hexapoda</taxon>
        <taxon>Insecta</taxon>
        <taxon>Pterygota</taxon>
        <taxon>Neoptera</taxon>
        <taxon>Endopterygota</taxon>
        <taxon>Diptera</taxon>
        <taxon>Brachycera</taxon>
        <taxon>Muscomorpha</taxon>
        <taxon>Muscoidea</taxon>
        <taxon>Muscidae</taxon>
        <taxon>Musca</taxon>
    </lineage>
</organism>
<comment type="subcellular location">
    <subcellularLocation>
        <location evidence="1">Secreted</location>
    </subcellularLocation>
</comment>
<dbReference type="PANTHER" id="PTHR39957">
    <property type="entry name" value="AT09846P1-RELATED"/>
    <property type="match status" value="1"/>
</dbReference>
<proteinExistence type="predicted"/>
<evidence type="ECO:0000313" key="5">
    <source>
        <dbReference type="EnsemblMetazoa" id="MDOA001588-PA"/>
    </source>
</evidence>
<feature type="signal peptide" evidence="3">
    <location>
        <begin position="1"/>
        <end position="19"/>
    </location>
</feature>
<sequence>MKFAVVVCVLFGMLAWSEAAIATARFHNPTYPGKCTIDSNTILSPGQKGKAPNNPCAGVTCMDNSYVEFRTCPAVPPPKGCKLRDFVNVNRSYPECCERTYDCTKHI</sequence>
<protein>
    <submittedName>
        <fullName evidence="7">Uncharacterized protein LOC101889526</fullName>
    </submittedName>
</protein>
<reference evidence="7" key="2">
    <citation type="submission" date="2025-04" db="UniProtKB">
        <authorList>
            <consortium name="RefSeq"/>
        </authorList>
    </citation>
    <scope>IDENTIFICATION</scope>
    <source>
        <strain evidence="7">Aabys</strain>
    </source>
</reference>
<dbReference type="VEuPathDB" id="VectorBase:MDOA001588"/>
<dbReference type="Pfam" id="PF15430">
    <property type="entry name" value="SVWC"/>
    <property type="match status" value="1"/>
</dbReference>